<name>A0ABU8BCN9_9BRAD</name>
<dbReference type="GO" id="GO:0032259">
    <property type="term" value="P:methylation"/>
    <property type="evidence" value="ECO:0007669"/>
    <property type="project" value="UniProtKB-KW"/>
</dbReference>
<dbReference type="InterPro" id="IPR052514">
    <property type="entry name" value="SAM-dependent_MTase"/>
</dbReference>
<evidence type="ECO:0000313" key="3">
    <source>
        <dbReference type="Proteomes" id="UP001364224"/>
    </source>
</evidence>
<dbReference type="SUPFAM" id="SSF53335">
    <property type="entry name" value="S-adenosyl-L-methionine-dependent methyltransferases"/>
    <property type="match status" value="1"/>
</dbReference>
<dbReference type="NCBIfam" id="TIGR01444">
    <property type="entry name" value="fkbM_fam"/>
    <property type="match status" value="1"/>
</dbReference>
<organism evidence="2 3">
    <name type="scientific">Bradyrhizobium algeriense</name>
    <dbReference type="NCBI Taxonomy" id="634784"/>
    <lineage>
        <taxon>Bacteria</taxon>
        <taxon>Pseudomonadati</taxon>
        <taxon>Pseudomonadota</taxon>
        <taxon>Alphaproteobacteria</taxon>
        <taxon>Hyphomicrobiales</taxon>
        <taxon>Nitrobacteraceae</taxon>
        <taxon>Bradyrhizobium</taxon>
    </lineage>
</organism>
<protein>
    <submittedName>
        <fullName evidence="2">FkbM family methyltransferase</fullName>
    </submittedName>
</protein>
<keyword evidence="2" id="KW-0489">Methyltransferase</keyword>
<dbReference type="EMBL" id="JAZHRV010000001">
    <property type="protein sequence ID" value="MEH2556319.1"/>
    <property type="molecule type" value="Genomic_DNA"/>
</dbReference>
<dbReference type="PANTHER" id="PTHR34203">
    <property type="entry name" value="METHYLTRANSFERASE, FKBM FAMILY PROTEIN"/>
    <property type="match status" value="1"/>
</dbReference>
<dbReference type="PANTHER" id="PTHR34203:SF13">
    <property type="entry name" value="EXPRESSED PROTEIN"/>
    <property type="match status" value="1"/>
</dbReference>
<dbReference type="GO" id="GO:0008168">
    <property type="term" value="F:methyltransferase activity"/>
    <property type="evidence" value="ECO:0007669"/>
    <property type="project" value="UniProtKB-KW"/>
</dbReference>
<keyword evidence="2" id="KW-0808">Transferase</keyword>
<feature type="domain" description="Methyltransferase FkbM" evidence="1">
    <location>
        <begin position="96"/>
        <end position="247"/>
    </location>
</feature>
<proteinExistence type="predicted"/>
<evidence type="ECO:0000259" key="1">
    <source>
        <dbReference type="Pfam" id="PF05050"/>
    </source>
</evidence>
<dbReference type="InterPro" id="IPR006342">
    <property type="entry name" value="FkbM_mtfrase"/>
</dbReference>
<sequence>MSVQAASSPSKSLSLADLFRQARGMVDVIRRTRSWTCVRLFWLGERNPRRVPGAFRFPFGPVRYTDAGAMLSLYREIFLDRGYEVAGLGDAPVILDCGGNIGMSVIWFKQRYPRARITVFEADPQTADLLEENVRALGLTSVTVVRAAVSDAAGKVSFVPEGSLGGHVGEGPGVLVDAVRLSDLITEPVDYLKVDIEGSEFGVIKDLCATGKMGLVNYLSCELHCNPAVQDQVAELWTALSEAGFRITVSDARVDAELPGPPMPTPFSSAPSAKYLVWLYAWRV</sequence>
<keyword evidence="3" id="KW-1185">Reference proteome</keyword>
<accession>A0ABU8BCN9</accession>
<comment type="caution">
    <text evidence="2">The sequence shown here is derived from an EMBL/GenBank/DDBJ whole genome shotgun (WGS) entry which is preliminary data.</text>
</comment>
<gene>
    <name evidence="2" type="ORF">V1286_003848</name>
</gene>
<dbReference type="Proteomes" id="UP001364224">
    <property type="component" value="Unassembled WGS sequence"/>
</dbReference>
<dbReference type="Gene3D" id="3.40.50.150">
    <property type="entry name" value="Vaccinia Virus protein VP39"/>
    <property type="match status" value="1"/>
</dbReference>
<dbReference type="Pfam" id="PF05050">
    <property type="entry name" value="Methyltransf_21"/>
    <property type="match status" value="1"/>
</dbReference>
<dbReference type="InterPro" id="IPR029063">
    <property type="entry name" value="SAM-dependent_MTases_sf"/>
</dbReference>
<evidence type="ECO:0000313" key="2">
    <source>
        <dbReference type="EMBL" id="MEH2556319.1"/>
    </source>
</evidence>
<reference evidence="2 3" key="1">
    <citation type="submission" date="2024-02" db="EMBL/GenBank/DDBJ databases">
        <title>Adaptive strategies in a cosmopolitan and abundant soil bacterium.</title>
        <authorList>
            <person name="Carini P."/>
        </authorList>
    </citation>
    <scope>NUCLEOTIDE SEQUENCE [LARGE SCALE GENOMIC DNA]</scope>
    <source>
        <strain evidence="2 3">AZCC 1608</strain>
    </source>
</reference>